<dbReference type="EMBL" id="JAGGKI010000015">
    <property type="protein sequence ID" value="MBP1895598.1"/>
    <property type="molecule type" value="Genomic_DNA"/>
</dbReference>
<dbReference type="PANTHER" id="PTHR33204">
    <property type="entry name" value="TRANSCRIPTIONAL REGULATOR, MARR FAMILY"/>
    <property type="match status" value="1"/>
</dbReference>
<dbReference type="Proteomes" id="UP000706926">
    <property type="component" value="Unassembled WGS sequence"/>
</dbReference>
<dbReference type="InterPro" id="IPR002577">
    <property type="entry name" value="HTH_HxlR"/>
</dbReference>
<dbReference type="GO" id="GO:0003677">
    <property type="term" value="F:DNA binding"/>
    <property type="evidence" value="ECO:0007669"/>
    <property type="project" value="UniProtKB-KW"/>
</dbReference>
<evidence type="ECO:0000256" key="1">
    <source>
        <dbReference type="ARBA" id="ARBA00023015"/>
    </source>
</evidence>
<proteinExistence type="predicted"/>
<evidence type="ECO:0000259" key="4">
    <source>
        <dbReference type="PROSITE" id="PS51118"/>
    </source>
</evidence>
<dbReference type="Pfam" id="PF01638">
    <property type="entry name" value="HxlR"/>
    <property type="match status" value="1"/>
</dbReference>
<evidence type="ECO:0000256" key="3">
    <source>
        <dbReference type="ARBA" id="ARBA00023163"/>
    </source>
</evidence>
<dbReference type="PANTHER" id="PTHR33204:SF38">
    <property type="entry name" value="HTH-TYPE TRANSCRIPTIONAL ACTIVATOR HXLR"/>
    <property type="match status" value="1"/>
</dbReference>
<evidence type="ECO:0000256" key="2">
    <source>
        <dbReference type="ARBA" id="ARBA00023125"/>
    </source>
</evidence>
<dbReference type="PROSITE" id="PS51118">
    <property type="entry name" value="HTH_HXLR"/>
    <property type="match status" value="1"/>
</dbReference>
<organism evidence="5 6">
    <name type="scientific">Paenibacillus lactis</name>
    <dbReference type="NCBI Taxonomy" id="228574"/>
    <lineage>
        <taxon>Bacteria</taxon>
        <taxon>Bacillati</taxon>
        <taxon>Bacillota</taxon>
        <taxon>Bacilli</taxon>
        <taxon>Bacillales</taxon>
        <taxon>Paenibacillaceae</taxon>
        <taxon>Paenibacillus</taxon>
    </lineage>
</organism>
<dbReference type="InterPro" id="IPR036388">
    <property type="entry name" value="WH-like_DNA-bd_sf"/>
</dbReference>
<accession>A0ABS4FH70</accession>
<evidence type="ECO:0000313" key="5">
    <source>
        <dbReference type="EMBL" id="MBP1895598.1"/>
    </source>
</evidence>
<feature type="domain" description="HTH hxlR-type" evidence="4">
    <location>
        <begin position="7"/>
        <end position="111"/>
    </location>
</feature>
<sequence>MNRFEHQPHETAGILTTLQLIGGKWKPLILFILLQDGTKRFGELRRLLPGVTQGMLTNQLRELEQDGLVVRTVYPEIPPKVEYSISEHGKTLGTVLTDMCSWGFQHLEYTGRMNSREEEPVRKNTGSS</sequence>
<dbReference type="SUPFAM" id="SSF46785">
    <property type="entry name" value="Winged helix' DNA-binding domain"/>
    <property type="match status" value="1"/>
</dbReference>
<gene>
    <name evidence="5" type="ORF">J2Z18_004708</name>
</gene>
<protein>
    <submittedName>
        <fullName evidence="5">DNA-binding HxlR family transcriptional regulator</fullName>
    </submittedName>
</protein>
<keyword evidence="2 5" id="KW-0238">DNA-binding</keyword>
<keyword evidence="6" id="KW-1185">Reference proteome</keyword>
<dbReference type="Gene3D" id="1.10.10.10">
    <property type="entry name" value="Winged helix-like DNA-binding domain superfamily/Winged helix DNA-binding domain"/>
    <property type="match status" value="1"/>
</dbReference>
<dbReference type="InterPro" id="IPR036390">
    <property type="entry name" value="WH_DNA-bd_sf"/>
</dbReference>
<dbReference type="GeneID" id="95406603"/>
<reference evidence="5 6" key="1">
    <citation type="submission" date="2021-03" db="EMBL/GenBank/DDBJ databases">
        <title>Genomic Encyclopedia of Type Strains, Phase IV (KMG-IV): sequencing the most valuable type-strain genomes for metagenomic binning, comparative biology and taxonomic classification.</title>
        <authorList>
            <person name="Goeker M."/>
        </authorList>
    </citation>
    <scope>NUCLEOTIDE SEQUENCE [LARGE SCALE GENOMIC DNA]</scope>
    <source>
        <strain evidence="5 6">DSM 15596</strain>
    </source>
</reference>
<evidence type="ECO:0000313" key="6">
    <source>
        <dbReference type="Proteomes" id="UP000706926"/>
    </source>
</evidence>
<keyword evidence="1" id="KW-0805">Transcription regulation</keyword>
<dbReference type="RefSeq" id="WP_007131516.1">
    <property type="nucleotide sequence ID" value="NZ_BOSA01000017.1"/>
</dbReference>
<keyword evidence="3" id="KW-0804">Transcription</keyword>
<comment type="caution">
    <text evidence="5">The sequence shown here is derived from an EMBL/GenBank/DDBJ whole genome shotgun (WGS) entry which is preliminary data.</text>
</comment>
<name>A0ABS4FH70_9BACL</name>